<proteinExistence type="predicted"/>
<organism evidence="2 3">
    <name type="scientific">Limulus polyphemus</name>
    <name type="common">Atlantic horseshoe crab</name>
    <dbReference type="NCBI Taxonomy" id="6850"/>
    <lineage>
        <taxon>Eukaryota</taxon>
        <taxon>Metazoa</taxon>
        <taxon>Ecdysozoa</taxon>
        <taxon>Arthropoda</taxon>
        <taxon>Chelicerata</taxon>
        <taxon>Merostomata</taxon>
        <taxon>Xiphosura</taxon>
        <taxon>Limulidae</taxon>
        <taxon>Limulus</taxon>
    </lineage>
</organism>
<keyword evidence="2" id="KW-1185">Reference proteome</keyword>
<feature type="chain" id="PRO_5046059586" evidence="1">
    <location>
        <begin position="21"/>
        <end position="340"/>
    </location>
</feature>
<feature type="signal peptide" evidence="1">
    <location>
        <begin position="1"/>
        <end position="20"/>
    </location>
</feature>
<dbReference type="RefSeq" id="XP_022239496.1">
    <property type="nucleotide sequence ID" value="XM_022383788.1"/>
</dbReference>
<protein>
    <submittedName>
        <fullName evidence="3">Uncharacterized protein LOC111085403</fullName>
    </submittedName>
</protein>
<sequence length="340" mass="39190">MKEHYLAFLAYLLCFTITSSLPVLITGPTVAGDKVLWNSSPKKDEPHIGNTGFFGWNFAVGDDGQSLRRRIIKSPHHQAEIFSTLRETSKKQRPTFDPGWRLMGLGKRTYTNQPFYNYYNGPLMLDGIDTSNENIQTARHPEFVLVGYDRGVKDKNSGQSLHVNELSSPSLSNFFDKLISSSDSEEGTDSLNVIDHSSLNTDEITRFKPRSTVYESHHPEEFYLKLLGSRMLGQRRNVNKRNKKNEKNLKIEEPHKMFLAVLTMNNLRRFFDELTKELEAKDESLGDYFPEPLTIRPAFVVKTHDKGRTHTENKKPWILWQEKSKPNFDPGWNWPGLGRK</sequence>
<evidence type="ECO:0000256" key="1">
    <source>
        <dbReference type="SAM" id="SignalP"/>
    </source>
</evidence>
<evidence type="ECO:0000313" key="2">
    <source>
        <dbReference type="Proteomes" id="UP000694941"/>
    </source>
</evidence>
<dbReference type="Proteomes" id="UP000694941">
    <property type="component" value="Unplaced"/>
</dbReference>
<gene>
    <name evidence="3" type="primary">LOC111085403</name>
</gene>
<reference evidence="3" key="1">
    <citation type="submission" date="2025-08" db="UniProtKB">
        <authorList>
            <consortium name="RefSeq"/>
        </authorList>
    </citation>
    <scope>IDENTIFICATION</scope>
    <source>
        <tissue evidence="3">Muscle</tissue>
    </source>
</reference>
<keyword evidence="1" id="KW-0732">Signal</keyword>
<dbReference type="GeneID" id="111085403"/>
<evidence type="ECO:0000313" key="3">
    <source>
        <dbReference type="RefSeq" id="XP_022239496.1"/>
    </source>
</evidence>
<accession>A0ABM1S791</accession>
<name>A0ABM1S791_LIMPO</name>